<keyword evidence="16" id="KW-1185">Reference proteome</keyword>
<evidence type="ECO:0000256" key="12">
    <source>
        <dbReference type="ARBA" id="ARBA00045850"/>
    </source>
</evidence>
<comment type="cofactor">
    <cofactor evidence="1">
        <name>a divalent metal cation</name>
        <dbReference type="ChEBI" id="CHEBI:60240"/>
    </cofactor>
</comment>
<organism evidence="15 16">
    <name type="scientific">Merluccius polli</name>
    <name type="common">Benguela hake</name>
    <name type="synonym">Merluccius cadenati</name>
    <dbReference type="NCBI Taxonomy" id="89951"/>
    <lineage>
        <taxon>Eukaryota</taxon>
        <taxon>Metazoa</taxon>
        <taxon>Chordata</taxon>
        <taxon>Craniata</taxon>
        <taxon>Vertebrata</taxon>
        <taxon>Euteleostomi</taxon>
        <taxon>Actinopterygii</taxon>
        <taxon>Neopterygii</taxon>
        <taxon>Teleostei</taxon>
        <taxon>Neoteleostei</taxon>
        <taxon>Acanthomorphata</taxon>
        <taxon>Zeiogadaria</taxon>
        <taxon>Gadariae</taxon>
        <taxon>Gadiformes</taxon>
        <taxon>Gadoidei</taxon>
        <taxon>Merlucciidae</taxon>
        <taxon>Merluccius</taxon>
    </lineage>
</organism>
<gene>
    <name evidence="15" type="primary">harbi1_191</name>
    <name evidence="15" type="ORF">N1851_007736</name>
</gene>
<feature type="domain" description="DDE Tnp4" evidence="14">
    <location>
        <begin position="724"/>
        <end position="790"/>
    </location>
</feature>
<dbReference type="GO" id="GO:0005634">
    <property type="term" value="C:nucleus"/>
    <property type="evidence" value="ECO:0007669"/>
    <property type="project" value="UniProtKB-SubCell"/>
</dbReference>
<dbReference type="AlphaFoldDB" id="A0AA47P9D6"/>
<proteinExistence type="inferred from homology"/>
<dbReference type="Pfam" id="PF13359">
    <property type="entry name" value="DDE_Tnp_4"/>
    <property type="match status" value="3"/>
</dbReference>
<evidence type="ECO:0000256" key="2">
    <source>
        <dbReference type="ARBA" id="ARBA00004123"/>
    </source>
</evidence>
<dbReference type="PANTHER" id="PTHR22930">
    <property type="match status" value="1"/>
</dbReference>
<dbReference type="InterPro" id="IPR027806">
    <property type="entry name" value="HARBI1_dom"/>
</dbReference>
<keyword evidence="8" id="KW-0479">Metal-binding</keyword>
<evidence type="ECO:0000256" key="1">
    <source>
        <dbReference type="ARBA" id="ARBA00001968"/>
    </source>
</evidence>
<dbReference type="GO" id="GO:0016787">
    <property type="term" value="F:hydrolase activity"/>
    <property type="evidence" value="ECO:0007669"/>
    <property type="project" value="UniProtKB-KW"/>
</dbReference>
<keyword evidence="6" id="KW-0963">Cytoplasm</keyword>
<feature type="domain" description="DDE Tnp4" evidence="14">
    <location>
        <begin position="421"/>
        <end position="571"/>
    </location>
</feature>
<dbReference type="GO" id="GO:0005737">
    <property type="term" value="C:cytoplasm"/>
    <property type="evidence" value="ECO:0007669"/>
    <property type="project" value="UniProtKB-SubCell"/>
</dbReference>
<dbReference type="InterPro" id="IPR026103">
    <property type="entry name" value="HARBI1_animal"/>
</dbReference>
<evidence type="ECO:0000256" key="13">
    <source>
        <dbReference type="SAM" id="MobiDB-lite"/>
    </source>
</evidence>
<feature type="region of interest" description="Disordered" evidence="13">
    <location>
        <begin position="578"/>
        <end position="597"/>
    </location>
</feature>
<evidence type="ECO:0000259" key="14">
    <source>
        <dbReference type="Pfam" id="PF13359"/>
    </source>
</evidence>
<reference evidence="15" key="1">
    <citation type="journal article" date="2023" name="Front. Mar. Sci.">
        <title>A new Merluccius polli reference genome to investigate the effects of global change in West African waters.</title>
        <authorList>
            <person name="Mateo J.L."/>
            <person name="Blanco-Fernandez C."/>
            <person name="Garcia-Vazquez E."/>
            <person name="Machado-Schiaffino G."/>
        </authorList>
    </citation>
    <scope>NUCLEOTIDE SEQUENCE</scope>
    <source>
        <strain evidence="15">C29</strain>
        <tissue evidence="15">Fin</tissue>
    </source>
</reference>
<evidence type="ECO:0000256" key="7">
    <source>
        <dbReference type="ARBA" id="ARBA00022722"/>
    </source>
</evidence>
<comment type="subcellular location">
    <subcellularLocation>
        <location evidence="3">Cytoplasm</location>
    </subcellularLocation>
    <subcellularLocation>
        <location evidence="2">Nucleus</location>
    </subcellularLocation>
</comment>
<keyword evidence="7" id="KW-0540">Nuclease</keyword>
<dbReference type="GO" id="GO:0004518">
    <property type="term" value="F:nuclease activity"/>
    <property type="evidence" value="ECO:0007669"/>
    <property type="project" value="UniProtKB-KW"/>
</dbReference>
<feature type="domain" description="DDE Tnp4" evidence="14">
    <location>
        <begin position="194"/>
        <end position="328"/>
    </location>
</feature>
<dbReference type="PANTHER" id="PTHR22930:SF286">
    <property type="entry name" value="NUCLEASE HARBI1"/>
    <property type="match status" value="1"/>
</dbReference>
<keyword evidence="9" id="KW-0378">Hydrolase</keyword>
<evidence type="ECO:0000256" key="8">
    <source>
        <dbReference type="ARBA" id="ARBA00022723"/>
    </source>
</evidence>
<dbReference type="InterPro" id="IPR045249">
    <property type="entry name" value="HARBI1-like"/>
</dbReference>
<name>A0AA47P9D6_MERPO</name>
<evidence type="ECO:0000256" key="6">
    <source>
        <dbReference type="ARBA" id="ARBA00022490"/>
    </source>
</evidence>
<comment type="function">
    <text evidence="12">Transposase-derived protein that may have nuclease activity. Does not have transposase activity.</text>
</comment>
<evidence type="ECO:0000256" key="4">
    <source>
        <dbReference type="ARBA" id="ARBA00006958"/>
    </source>
</evidence>
<accession>A0AA47P9D6</accession>
<comment type="caution">
    <text evidence="15">The sequence shown here is derived from an EMBL/GenBank/DDBJ whole genome shotgun (WGS) entry which is preliminary data.</text>
</comment>
<keyword evidence="10" id="KW-0539">Nucleus</keyword>
<dbReference type="Proteomes" id="UP001174136">
    <property type="component" value="Unassembled WGS sequence"/>
</dbReference>
<evidence type="ECO:0000313" key="15">
    <source>
        <dbReference type="EMBL" id="KAK0151162.1"/>
    </source>
</evidence>
<dbReference type="EMBL" id="JAOPHQ010001419">
    <property type="protein sequence ID" value="KAK0151162.1"/>
    <property type="molecule type" value="Genomic_DNA"/>
</dbReference>
<protein>
    <recommendedName>
        <fullName evidence="5">Putative nuclease HARBI1</fullName>
    </recommendedName>
    <alternativeName>
        <fullName evidence="11">Harbinger transposase-derived nuclease</fullName>
    </alternativeName>
</protein>
<evidence type="ECO:0000256" key="11">
    <source>
        <dbReference type="ARBA" id="ARBA00030126"/>
    </source>
</evidence>
<dbReference type="PRINTS" id="PR02086">
    <property type="entry name" value="PUTNUCHARBI1"/>
</dbReference>
<sequence length="793" mass="88534">MELEQGFLEELFFWEPALASRWFVAPPAHMSRTLLMLSEVIGGEESRGEDGAIVGISATQTARHYCQINVTVPVLKRFFYGEDTRPDFRLGREAIQVLLGALQTERQHGWGPTLETLVFLFWIATGSAYRVVARVFGMPITSIHRMVHRIAEEVVAVREKFIRLPQTEEELLAMGEGFARLAGHPAFIKAAGAMDGSHIRIKSPGGPDGQDYVNRKLFPSMVLQAVCDHQGRFIDTYMGFPGSVHDSHILRNSFIYLSGNYPPPGYFILGDGGYPCLSEPMALITPYKRPLTSMAEQRFNTHHSRGRSIVERAFGMMKTRFRGLRDAIISPTNRNNPITPEIKCLATLRYLATGKMQLCNADDLGISQPSVSRAINQTLNALCRPHIIQQFIRFPLDNQELHMIKANFMAIAGMPGVVGAIDGTHIKIIAPSKDEDVFVNRKKLHSINTQIVFDATFNIIDVVAKWPGSTHDSRILMESGLRQLFERHHVPVGCHLLGDSGYPCKTWLLTPYLNPQPGAQLKYNIAHKNTRNVVERGIGQMKRRFHVLHGEIRLSPERASTVITVCAILHNLCKRRNIPQPDDDDDHDDDGDDHDEFGRVEQSGLAFRDHFVNTHFKCIFLEALEVHSEFVPKVVTACAVLHNICIGVGDEVVVEDVAMGDDPPPERECGAESRSGAPWRAALTNSITPLQVAPQDHDYFALISKSYIFFFAEIAGFPNVIGAIDCTHIAIKAPSEGEYAYVNRKHFHSLNVQIICDAQMRLTNIVARWPGSTHDSFVLTNSSVGNRLEPGSV</sequence>
<evidence type="ECO:0000256" key="9">
    <source>
        <dbReference type="ARBA" id="ARBA00022801"/>
    </source>
</evidence>
<dbReference type="GO" id="GO:0046872">
    <property type="term" value="F:metal ion binding"/>
    <property type="evidence" value="ECO:0007669"/>
    <property type="project" value="UniProtKB-KW"/>
</dbReference>
<comment type="similarity">
    <text evidence="4">Belongs to the HARBI1 family.</text>
</comment>
<feature type="compositionally biased region" description="Acidic residues" evidence="13">
    <location>
        <begin position="581"/>
        <end position="595"/>
    </location>
</feature>
<evidence type="ECO:0000313" key="16">
    <source>
        <dbReference type="Proteomes" id="UP001174136"/>
    </source>
</evidence>
<evidence type="ECO:0000256" key="3">
    <source>
        <dbReference type="ARBA" id="ARBA00004496"/>
    </source>
</evidence>
<evidence type="ECO:0000256" key="5">
    <source>
        <dbReference type="ARBA" id="ARBA00015519"/>
    </source>
</evidence>
<evidence type="ECO:0000256" key="10">
    <source>
        <dbReference type="ARBA" id="ARBA00023242"/>
    </source>
</evidence>